<name>A0AAD4NC60_9BILA</name>
<gene>
    <name evidence="4" type="ORF">DdX_02957</name>
</gene>
<sequence>MELSDRNASVELDIEDTYVPAYSLNLAELSRTVMRRVRAVKKNQLEVIDLETKFNQRVHELNKEFEPLFNTAFMKRKALVMGEHEPSDNECDVPLIHALTPEALKTIEENAPADASPSKGVPDFWLQAMYNTFTLGSLIEEHDAEILKYISDITYQSHVNPNGFTLFFHFEENPFFADRILKKEYEIQIAPEKDDPFSYDGPMVTKCMGCPIHWYDGKDVTKLEVKDDDTGKKVPVNTFFKFFDEKPQQLSKDNEDGVNEATADDFNVGLFIRDELIPRAVLYFTGEKEDDYDEEESTDSGDDEFVEKDDHAKMETMEE</sequence>
<accession>A0AAD4NC60</accession>
<dbReference type="InterPro" id="IPR002164">
    <property type="entry name" value="NAP_family"/>
</dbReference>
<dbReference type="Proteomes" id="UP001201812">
    <property type="component" value="Unassembled WGS sequence"/>
</dbReference>
<feature type="region of interest" description="Disordered" evidence="3">
    <location>
        <begin position="287"/>
        <end position="319"/>
    </location>
</feature>
<reference evidence="4" key="1">
    <citation type="submission" date="2022-01" db="EMBL/GenBank/DDBJ databases">
        <title>Genome Sequence Resource for Two Populations of Ditylenchus destructor, the Migratory Endoparasitic Phytonematode.</title>
        <authorList>
            <person name="Zhang H."/>
            <person name="Lin R."/>
            <person name="Xie B."/>
        </authorList>
    </citation>
    <scope>NUCLEOTIDE SEQUENCE</scope>
    <source>
        <strain evidence="4">BazhouSP</strain>
    </source>
</reference>
<evidence type="ECO:0000256" key="2">
    <source>
        <dbReference type="RuleBase" id="RU003876"/>
    </source>
</evidence>
<evidence type="ECO:0000313" key="5">
    <source>
        <dbReference type="Proteomes" id="UP001201812"/>
    </source>
</evidence>
<comment type="similarity">
    <text evidence="1 2">Belongs to the nucleosome assembly protein (NAP) family.</text>
</comment>
<feature type="compositionally biased region" description="Basic and acidic residues" evidence="3">
    <location>
        <begin position="308"/>
        <end position="319"/>
    </location>
</feature>
<dbReference type="Pfam" id="PF00956">
    <property type="entry name" value="NAP"/>
    <property type="match status" value="1"/>
</dbReference>
<dbReference type="SUPFAM" id="SSF143113">
    <property type="entry name" value="NAP-like"/>
    <property type="match status" value="1"/>
</dbReference>
<protein>
    <submittedName>
        <fullName evidence="4">Nucleosome assembly protein (NAP) domain-containing protein</fullName>
    </submittedName>
</protein>
<dbReference type="AlphaFoldDB" id="A0AAD4NC60"/>
<feature type="compositionally biased region" description="Acidic residues" evidence="3">
    <location>
        <begin position="288"/>
        <end position="307"/>
    </location>
</feature>
<proteinExistence type="inferred from homology"/>
<evidence type="ECO:0000256" key="1">
    <source>
        <dbReference type="ARBA" id="ARBA00009947"/>
    </source>
</evidence>
<dbReference type="Gene3D" id="1.20.5.1500">
    <property type="match status" value="1"/>
</dbReference>
<dbReference type="PANTHER" id="PTHR11875">
    <property type="entry name" value="TESTIS-SPECIFIC Y-ENCODED PROTEIN"/>
    <property type="match status" value="1"/>
</dbReference>
<dbReference type="GO" id="GO:0006334">
    <property type="term" value="P:nucleosome assembly"/>
    <property type="evidence" value="ECO:0007669"/>
    <property type="project" value="InterPro"/>
</dbReference>
<evidence type="ECO:0000256" key="3">
    <source>
        <dbReference type="SAM" id="MobiDB-lite"/>
    </source>
</evidence>
<dbReference type="GO" id="GO:0005634">
    <property type="term" value="C:nucleus"/>
    <property type="evidence" value="ECO:0007669"/>
    <property type="project" value="InterPro"/>
</dbReference>
<evidence type="ECO:0000313" key="4">
    <source>
        <dbReference type="EMBL" id="KAI1726249.1"/>
    </source>
</evidence>
<dbReference type="Gene3D" id="3.30.1120.90">
    <property type="entry name" value="Nucleosome assembly protein"/>
    <property type="match status" value="1"/>
</dbReference>
<dbReference type="InterPro" id="IPR037231">
    <property type="entry name" value="NAP-like_sf"/>
</dbReference>
<comment type="caution">
    <text evidence="4">The sequence shown here is derived from an EMBL/GenBank/DDBJ whole genome shotgun (WGS) entry which is preliminary data.</text>
</comment>
<keyword evidence="5" id="KW-1185">Reference proteome</keyword>
<dbReference type="EMBL" id="JAKKPZ010000002">
    <property type="protein sequence ID" value="KAI1726249.1"/>
    <property type="molecule type" value="Genomic_DNA"/>
</dbReference>
<organism evidence="4 5">
    <name type="scientific">Ditylenchus destructor</name>
    <dbReference type="NCBI Taxonomy" id="166010"/>
    <lineage>
        <taxon>Eukaryota</taxon>
        <taxon>Metazoa</taxon>
        <taxon>Ecdysozoa</taxon>
        <taxon>Nematoda</taxon>
        <taxon>Chromadorea</taxon>
        <taxon>Rhabditida</taxon>
        <taxon>Tylenchina</taxon>
        <taxon>Tylenchomorpha</taxon>
        <taxon>Sphaerularioidea</taxon>
        <taxon>Anguinidae</taxon>
        <taxon>Anguininae</taxon>
        <taxon>Ditylenchus</taxon>
    </lineage>
</organism>